<gene>
    <name evidence="1" type="ORF">CDAR_192381</name>
</gene>
<dbReference type="AlphaFoldDB" id="A0AAV4PKU2"/>
<reference evidence="1 2" key="1">
    <citation type="submission" date="2021-06" db="EMBL/GenBank/DDBJ databases">
        <title>Caerostris darwini draft genome.</title>
        <authorList>
            <person name="Kono N."/>
            <person name="Arakawa K."/>
        </authorList>
    </citation>
    <scope>NUCLEOTIDE SEQUENCE [LARGE SCALE GENOMIC DNA]</scope>
</reference>
<keyword evidence="2" id="KW-1185">Reference proteome</keyword>
<accession>A0AAV4PKU2</accession>
<sequence length="86" mass="9976">MDGKKTPCTKYQMLSEASPIFTSSLLILSAEDLAVQEKHIREIQRCPLIKDTKWPRPQWYQMTSLSLKIAFLGCYRKSNSSYQRCS</sequence>
<proteinExistence type="predicted"/>
<name>A0AAV4PKU2_9ARAC</name>
<protein>
    <submittedName>
        <fullName evidence="1">Uncharacterized protein</fullName>
    </submittedName>
</protein>
<dbReference type="Proteomes" id="UP001054837">
    <property type="component" value="Unassembled WGS sequence"/>
</dbReference>
<comment type="caution">
    <text evidence="1">The sequence shown here is derived from an EMBL/GenBank/DDBJ whole genome shotgun (WGS) entry which is preliminary data.</text>
</comment>
<evidence type="ECO:0000313" key="2">
    <source>
        <dbReference type="Proteomes" id="UP001054837"/>
    </source>
</evidence>
<organism evidence="1 2">
    <name type="scientific">Caerostris darwini</name>
    <dbReference type="NCBI Taxonomy" id="1538125"/>
    <lineage>
        <taxon>Eukaryota</taxon>
        <taxon>Metazoa</taxon>
        <taxon>Ecdysozoa</taxon>
        <taxon>Arthropoda</taxon>
        <taxon>Chelicerata</taxon>
        <taxon>Arachnida</taxon>
        <taxon>Araneae</taxon>
        <taxon>Araneomorphae</taxon>
        <taxon>Entelegynae</taxon>
        <taxon>Araneoidea</taxon>
        <taxon>Araneidae</taxon>
        <taxon>Caerostris</taxon>
    </lineage>
</organism>
<evidence type="ECO:0000313" key="1">
    <source>
        <dbReference type="EMBL" id="GIX96371.1"/>
    </source>
</evidence>
<dbReference type="EMBL" id="BPLQ01002900">
    <property type="protein sequence ID" value="GIX96371.1"/>
    <property type="molecule type" value="Genomic_DNA"/>
</dbReference>